<evidence type="ECO:0000256" key="3">
    <source>
        <dbReference type="ARBA" id="ARBA00023242"/>
    </source>
</evidence>
<evidence type="ECO:0000256" key="1">
    <source>
        <dbReference type="ARBA" id="ARBA00004123"/>
    </source>
</evidence>
<evidence type="ECO:0008006" key="7">
    <source>
        <dbReference type="Google" id="ProtNLM"/>
    </source>
</evidence>
<feature type="region of interest" description="Disordered" evidence="4">
    <location>
        <begin position="431"/>
        <end position="463"/>
    </location>
</feature>
<dbReference type="InterPro" id="IPR011990">
    <property type="entry name" value="TPR-like_helical_dom_sf"/>
</dbReference>
<dbReference type="Proteomes" id="UP000726737">
    <property type="component" value="Unassembled WGS sequence"/>
</dbReference>
<feature type="region of interest" description="Disordered" evidence="4">
    <location>
        <begin position="294"/>
        <end position="315"/>
    </location>
</feature>
<feature type="compositionally biased region" description="Polar residues" evidence="4">
    <location>
        <begin position="301"/>
        <end position="315"/>
    </location>
</feature>
<comment type="similarity">
    <text evidence="2">Belongs to the NRDE2 family.</text>
</comment>
<feature type="compositionally biased region" description="Polar residues" evidence="4">
    <location>
        <begin position="98"/>
        <end position="109"/>
    </location>
</feature>
<evidence type="ECO:0000256" key="4">
    <source>
        <dbReference type="SAM" id="MobiDB-lite"/>
    </source>
</evidence>
<sequence>MSNEHRQVPFSAEVLDNLDRTSVNTNNATDNVPRTSTPPTLLAPPSFDSFPDIRLPVVKASTAAVSDALPTNNVPNFSSFPVNSLSSVKSSSAATPSGNTALVPSSVDTTVHDNTETIRQKIKEKKKSKHDKKEQEDRRPRDNRDRDSQKTRVPGERHAENRERREERKKSKSRSRERHSRHHRDEKRSDHDRDRNRDRDRDRDRGRERQEDRDRHRDSRKRENSRDIYSSQRSHQDRKDQKRNRDTSRERDRAGSYNTKYGSGRSRDASKSPDRKKSRLEDKNIESWSIRRDRERELERQSTSASSGHVTATSWNKKNPGEWVIDLSGDRDWYRYGGLDPLKVPRYIRGGGGRVLGLPSHWRIDYEKTRALGGKGIVMRIGGRSSKAVRYSDPHATWRDQSSEYKRISRAKAEKLASALDLARQDNSYIPLDVRTGPKQTHADESDGEEQDDDHDTVDRSKKVDFRDIHGKSVYKDEDEDLLQTTSDQEEEGAESALEILIRRRVLLDSQLRKDPKQPSKWLEYIAVEDEIYSISSRRSTAHSASHSEVKLSIFERALQSNPTNQHLLLEYMSTCRQCWQPAKVLTKWDELVHSTPILTTWPGLWIEYLDYRQRHFLSFSVKSFINVLKDALDRLGQLARSTWLAMQRATENAELQAQLVKIECVLVHVIVRAWTFLKQAGYPERTQGILQGQVEFLFNMPSSLGSEPWDIQIGSLEEFWDSELPRFGEKDAKGWSHYVTVEDEVEMVNQFETLTLPSMTAPHEELLEALAENNMDGYRYVRWAKIEKELNAACWFPIRTTDDLPGQLEDDPYGIILFDDIRPFIVSLYSQEARLQFVDCLMTFLGLPINSFAGSNGPQSATEHTNATKTGVVYNPYFHDGLLLNVGMDIQLNQDANPGLKRFFPQFETKEKLVERMMKEIEQEYEFREPEQRDWSCVWNLPLRIFPQSMDTIFSQTSVSESKMRYPWATVSRHEEVERVNRQLIRNTLQQLMDVVPLPKGHQRALSLHHLMFETVDTMSGSKSQKLAKKYLKGDRMDLELWNGYAQAEKTLGRISEARKVYSTVLSMYRSFPAEHQDRAPLIHHSYAHLEWEQGRRCVAVAILVALAEGSAVDIPDDDTNDVPMVSVTRLVKARQVYAQKVAQLNLVRPWGQTADVNVIGGKWFEPAMDWIICFAWFEYLCSPPGAGVGPGIKVFERAIQELDFRNPDLEIEVSVDTLDPNRQQPQETSIFRMASISLDLKMDKQTRKQKISTRVETEMLWIQLAKLVYFHSLQATVESSQLRPNGSGGYQPRDLRDIVRSGLERFPNNTILQSLLFWTEAQQRLYGRVWSWVHGQVSHRQVSARGQEGVLGSKAPIWMFGLFFELWHQVPYNPHAIRSILESALESSKATSLSSSPNMWMIYIELELQESARQRETASSKATKQAKKSAAEDKKKSVRGPDFGVESSVKVKQLLMRALNDCPWCKDLYMLAFEPRMRDLFSVDELEQLYQTMLEKEIRVRHDIPERTPVQEQQNVQDADVDMSDGGTSE</sequence>
<dbReference type="PANTHER" id="PTHR13471:SF0">
    <property type="entry name" value="NUCLEAR EXOSOME REGULATOR NRDE2"/>
    <property type="match status" value="1"/>
</dbReference>
<accession>A0A9P6U8I4</accession>
<feature type="compositionally biased region" description="Acidic residues" evidence="4">
    <location>
        <begin position="446"/>
        <end position="456"/>
    </location>
</feature>
<feature type="region of interest" description="Disordered" evidence="4">
    <location>
        <begin position="1"/>
        <end position="45"/>
    </location>
</feature>
<dbReference type="Gene3D" id="1.25.40.10">
    <property type="entry name" value="Tetratricopeptide repeat domain"/>
    <property type="match status" value="2"/>
</dbReference>
<dbReference type="GO" id="GO:1902369">
    <property type="term" value="P:negative regulation of RNA catabolic process"/>
    <property type="evidence" value="ECO:0007669"/>
    <property type="project" value="TreeGrafter"/>
</dbReference>
<keyword evidence="6" id="KW-1185">Reference proteome</keyword>
<feature type="compositionally biased region" description="Basic and acidic residues" evidence="4">
    <location>
        <begin position="234"/>
        <end position="254"/>
    </location>
</feature>
<comment type="caution">
    <text evidence="5">The sequence shown here is derived from an EMBL/GenBank/DDBJ whole genome shotgun (WGS) entry which is preliminary data.</text>
</comment>
<feature type="compositionally biased region" description="Low complexity" evidence="4">
    <location>
        <begin position="84"/>
        <end position="97"/>
    </location>
</feature>
<name>A0A9P6U8I4_9FUNG</name>
<evidence type="ECO:0000313" key="6">
    <source>
        <dbReference type="Proteomes" id="UP000726737"/>
    </source>
</evidence>
<reference evidence="5" key="1">
    <citation type="journal article" date="2020" name="Fungal Divers.">
        <title>Resolving the Mortierellaceae phylogeny through synthesis of multi-gene phylogenetics and phylogenomics.</title>
        <authorList>
            <person name="Vandepol N."/>
            <person name="Liber J."/>
            <person name="Desiro A."/>
            <person name="Na H."/>
            <person name="Kennedy M."/>
            <person name="Barry K."/>
            <person name="Grigoriev I.V."/>
            <person name="Miller A.N."/>
            <person name="O'Donnell K."/>
            <person name="Stajich J.E."/>
            <person name="Bonito G."/>
        </authorList>
    </citation>
    <scope>NUCLEOTIDE SEQUENCE</scope>
    <source>
        <strain evidence="5">KOD948</strain>
    </source>
</reference>
<feature type="compositionally biased region" description="Basic residues" evidence="4">
    <location>
        <begin position="170"/>
        <end position="185"/>
    </location>
</feature>
<gene>
    <name evidence="5" type="ORF">BG011_008089</name>
</gene>
<evidence type="ECO:0000313" key="5">
    <source>
        <dbReference type="EMBL" id="KAG0263763.1"/>
    </source>
</evidence>
<keyword evidence="3" id="KW-0539">Nucleus</keyword>
<evidence type="ECO:0000256" key="2">
    <source>
        <dbReference type="ARBA" id="ARBA00009265"/>
    </source>
</evidence>
<feature type="region of interest" description="Disordered" evidence="4">
    <location>
        <begin position="1416"/>
        <end position="1441"/>
    </location>
</feature>
<protein>
    <recommendedName>
        <fullName evidence="7">DUF1740-domain-containing protein</fullName>
    </recommendedName>
</protein>
<dbReference type="GO" id="GO:0071013">
    <property type="term" value="C:catalytic step 2 spliceosome"/>
    <property type="evidence" value="ECO:0007669"/>
    <property type="project" value="TreeGrafter"/>
</dbReference>
<dbReference type="OrthoDB" id="297219at2759"/>
<comment type="subcellular location">
    <subcellularLocation>
        <location evidence="1">Nucleus</location>
    </subcellularLocation>
</comment>
<dbReference type="InterPro" id="IPR013633">
    <property type="entry name" value="NRDE-2"/>
</dbReference>
<feature type="compositionally biased region" description="Polar residues" evidence="4">
    <location>
        <begin position="20"/>
        <end position="32"/>
    </location>
</feature>
<dbReference type="PANTHER" id="PTHR13471">
    <property type="entry name" value="TETRATRICOPEPTIDE-LIKE HELICAL"/>
    <property type="match status" value="1"/>
</dbReference>
<dbReference type="SUPFAM" id="SSF48452">
    <property type="entry name" value="TPR-like"/>
    <property type="match status" value="1"/>
</dbReference>
<feature type="compositionally biased region" description="Basic and acidic residues" evidence="4">
    <location>
        <begin position="110"/>
        <end position="121"/>
    </location>
</feature>
<feature type="region of interest" description="Disordered" evidence="4">
    <location>
        <begin position="84"/>
        <end position="282"/>
    </location>
</feature>
<feature type="compositionally biased region" description="Basic and acidic residues" evidence="4">
    <location>
        <begin position="265"/>
        <end position="282"/>
    </location>
</feature>
<dbReference type="GO" id="GO:0031048">
    <property type="term" value="P:regulatory ncRNA-mediated heterochromatin formation"/>
    <property type="evidence" value="ECO:0007669"/>
    <property type="project" value="TreeGrafter"/>
</dbReference>
<dbReference type="EMBL" id="JAAAJA010000065">
    <property type="protein sequence ID" value="KAG0263763.1"/>
    <property type="molecule type" value="Genomic_DNA"/>
</dbReference>
<feature type="region of interest" description="Disordered" evidence="4">
    <location>
        <begin position="1507"/>
        <end position="1532"/>
    </location>
</feature>
<organism evidence="5 6">
    <name type="scientific">Mortierella polycephala</name>
    <dbReference type="NCBI Taxonomy" id="41804"/>
    <lineage>
        <taxon>Eukaryota</taxon>
        <taxon>Fungi</taxon>
        <taxon>Fungi incertae sedis</taxon>
        <taxon>Mucoromycota</taxon>
        <taxon>Mortierellomycotina</taxon>
        <taxon>Mortierellomycetes</taxon>
        <taxon>Mortierellales</taxon>
        <taxon>Mortierellaceae</taxon>
        <taxon>Mortierella</taxon>
    </lineage>
</organism>
<proteinExistence type="inferred from homology"/>
<feature type="compositionally biased region" description="Basic and acidic residues" evidence="4">
    <location>
        <begin position="131"/>
        <end position="169"/>
    </location>
</feature>
<dbReference type="Pfam" id="PF08424">
    <property type="entry name" value="NRDE-2"/>
    <property type="match status" value="1"/>
</dbReference>
<feature type="compositionally biased region" description="Low complexity" evidence="4">
    <location>
        <begin position="33"/>
        <end position="45"/>
    </location>
</feature>
<feature type="compositionally biased region" description="Basic and acidic residues" evidence="4">
    <location>
        <begin position="186"/>
        <end position="226"/>
    </location>
</feature>